<accession>A8PNB5</accession>
<evidence type="ECO:0000313" key="2">
    <source>
        <dbReference type="Proteomes" id="UP000054075"/>
    </source>
</evidence>
<dbReference type="Proteomes" id="UP000054075">
    <property type="component" value="Unassembled WGS sequence"/>
</dbReference>
<proteinExistence type="predicted"/>
<name>A8PNB5_9COXI</name>
<organism evidence="1 2">
    <name type="scientific">Rickettsiella grylli</name>
    <dbReference type="NCBI Taxonomy" id="59196"/>
    <lineage>
        <taxon>Bacteria</taxon>
        <taxon>Pseudomonadati</taxon>
        <taxon>Pseudomonadota</taxon>
        <taxon>Gammaproteobacteria</taxon>
        <taxon>Legionellales</taxon>
        <taxon>Coxiellaceae</taxon>
        <taxon>Rickettsiella</taxon>
    </lineage>
</organism>
<evidence type="ECO:0000313" key="1">
    <source>
        <dbReference type="EMBL" id="EDP46688.1"/>
    </source>
</evidence>
<dbReference type="RefSeq" id="WP_006035661.1">
    <property type="nucleotide sequence ID" value="NZ_AAQJ02000001.1"/>
</dbReference>
<dbReference type="OrthoDB" id="5660074at2"/>
<reference evidence="1" key="1">
    <citation type="submission" date="2006-04" db="EMBL/GenBank/DDBJ databases">
        <authorList>
            <person name="Seshadri R."/>
            <person name="Federici B.A."/>
        </authorList>
    </citation>
    <scope>NUCLEOTIDE SEQUENCE [LARGE SCALE GENOMIC DNA]</scope>
</reference>
<dbReference type="EMBL" id="AAQJ02000001">
    <property type="protein sequence ID" value="EDP46688.1"/>
    <property type="molecule type" value="Genomic_DNA"/>
</dbReference>
<dbReference type="AlphaFoldDB" id="A8PNB5"/>
<reference evidence="1" key="2">
    <citation type="submission" date="2007-10" db="EMBL/GenBank/DDBJ databases">
        <authorList>
            <person name="Myers G.S."/>
        </authorList>
    </citation>
    <scope>NUCLEOTIDE SEQUENCE [LARGE SCALE GENOMIC DNA]</scope>
</reference>
<protein>
    <submittedName>
        <fullName evidence="1">Uncharacterized protein</fullName>
    </submittedName>
</protein>
<dbReference type="STRING" id="59196.RICGR_0959"/>
<sequence length="83" mass="9211">MLRKASNKRSLFSYSGNAAFKKRIAPKIAAHIEKPINVSLSGEDVSLNKWLMDNLSTILPIHVRLTGNRSSKIAAKCYPKKGE</sequence>
<comment type="caution">
    <text evidence="1">The sequence shown here is derived from an EMBL/GenBank/DDBJ whole genome shotgun (WGS) entry which is preliminary data.</text>
</comment>
<gene>
    <name evidence="1" type="ORF">RICGR_0959</name>
</gene>
<keyword evidence="2" id="KW-1185">Reference proteome</keyword>